<evidence type="ECO:0000313" key="4">
    <source>
        <dbReference type="Proteomes" id="UP001642520"/>
    </source>
</evidence>
<feature type="region of interest" description="Disordered" evidence="1">
    <location>
        <begin position="292"/>
        <end position="321"/>
    </location>
</feature>
<dbReference type="InterPro" id="IPR032084">
    <property type="entry name" value="DUF4812"/>
</dbReference>
<dbReference type="Pfam" id="PF16071">
    <property type="entry name" value="DUF4812"/>
    <property type="match status" value="1"/>
</dbReference>
<accession>A0ABP1NV03</accession>
<evidence type="ECO:0000256" key="1">
    <source>
        <dbReference type="SAM" id="MobiDB-lite"/>
    </source>
</evidence>
<name>A0ABP1NV03_XYLVO</name>
<proteinExistence type="predicted"/>
<feature type="domain" description="DUF4812" evidence="2">
    <location>
        <begin position="304"/>
        <end position="358"/>
    </location>
</feature>
<gene>
    <name evidence="3" type="ORF">XYLVIOL_LOCUS5888</name>
</gene>
<protein>
    <recommendedName>
        <fullName evidence="2">DUF4812 domain-containing protein</fullName>
    </recommendedName>
</protein>
<sequence length="362" mass="40573">MKTQKCCAHCPGKFVSPGSNEYHECCQPRYVSGNLKISSLKKHVADCCRKKEDREELPALSLENRPNCYDQFAIAKKLHAENLEHQPLPDRVDDSVFKLAKPNGSCCESLCGKCNCCKREIAGHCTSLESHGPALGCKEPKTKMDLAICWETPIDPAYEPRRPAHIDGSDGGLAPAIFTLVQHASSSKVSVHSGASRSAEASSSCRGRCKSQESIYHPGNENKEENNESKNSCCDCLCKDLNRTKISEKDEARERLKRVSFRKCIACDSRNTGEDPRLIKSAVGLALGMEKAENNQRRGESKTTIPRPKTSFVRKSSSTDTLTSPLNVISRCKNVDFPEHWRFMSVYQQSYRNPHRRRIYRC</sequence>
<evidence type="ECO:0000259" key="2">
    <source>
        <dbReference type="Pfam" id="PF16071"/>
    </source>
</evidence>
<comment type="caution">
    <text evidence="3">The sequence shown here is derived from an EMBL/GenBank/DDBJ whole genome shotgun (WGS) entry which is preliminary data.</text>
</comment>
<dbReference type="EMBL" id="CAXAJV020001293">
    <property type="protein sequence ID" value="CAL7943110.1"/>
    <property type="molecule type" value="Genomic_DNA"/>
</dbReference>
<reference evidence="3 4" key="1">
    <citation type="submission" date="2024-08" db="EMBL/GenBank/DDBJ databases">
        <authorList>
            <person name="Will J Nash"/>
            <person name="Angela Man"/>
            <person name="Seanna McTaggart"/>
            <person name="Kendall Baker"/>
            <person name="Tom Barker"/>
            <person name="Leah Catchpole"/>
            <person name="Alex Durrant"/>
            <person name="Karim Gharbi"/>
            <person name="Naomi Irish"/>
            <person name="Gemy Kaithakottil"/>
            <person name="Debby Ku"/>
            <person name="Aaliyah Providence"/>
            <person name="Felix Shaw"/>
            <person name="David Swarbreck"/>
            <person name="Chris Watkins"/>
            <person name="Ann M. McCartney"/>
            <person name="Giulio Formenti"/>
            <person name="Alice Mouton"/>
            <person name="Noel Vella"/>
            <person name="Bjorn M von Reumont"/>
            <person name="Adriana Vella"/>
            <person name="Wilfried Haerty"/>
        </authorList>
    </citation>
    <scope>NUCLEOTIDE SEQUENCE [LARGE SCALE GENOMIC DNA]</scope>
</reference>
<organism evidence="3 4">
    <name type="scientific">Xylocopa violacea</name>
    <name type="common">Violet carpenter bee</name>
    <name type="synonym">Apis violacea</name>
    <dbReference type="NCBI Taxonomy" id="135666"/>
    <lineage>
        <taxon>Eukaryota</taxon>
        <taxon>Metazoa</taxon>
        <taxon>Ecdysozoa</taxon>
        <taxon>Arthropoda</taxon>
        <taxon>Hexapoda</taxon>
        <taxon>Insecta</taxon>
        <taxon>Pterygota</taxon>
        <taxon>Neoptera</taxon>
        <taxon>Endopterygota</taxon>
        <taxon>Hymenoptera</taxon>
        <taxon>Apocrita</taxon>
        <taxon>Aculeata</taxon>
        <taxon>Apoidea</taxon>
        <taxon>Anthophila</taxon>
        <taxon>Apidae</taxon>
        <taxon>Xylocopa</taxon>
        <taxon>Xylocopa</taxon>
    </lineage>
</organism>
<feature type="compositionally biased region" description="Basic and acidic residues" evidence="1">
    <location>
        <begin position="292"/>
        <end position="301"/>
    </location>
</feature>
<dbReference type="Proteomes" id="UP001642520">
    <property type="component" value="Unassembled WGS sequence"/>
</dbReference>
<keyword evidence="4" id="KW-1185">Reference proteome</keyword>
<evidence type="ECO:0000313" key="3">
    <source>
        <dbReference type="EMBL" id="CAL7943110.1"/>
    </source>
</evidence>